<feature type="domain" description="PWWP" evidence="2">
    <location>
        <begin position="152"/>
        <end position="223"/>
    </location>
</feature>
<reference evidence="3 4" key="1">
    <citation type="submission" date="2024-04" db="EMBL/GenBank/DDBJ databases">
        <title>Phyllosticta paracitricarpa is synonymous to the EU quarantine fungus P. citricarpa based on phylogenomic analyses.</title>
        <authorList>
            <consortium name="Lawrence Berkeley National Laboratory"/>
            <person name="Van Ingen-Buijs V.A."/>
            <person name="Van Westerhoven A.C."/>
            <person name="Haridas S."/>
            <person name="Skiadas P."/>
            <person name="Martin F."/>
            <person name="Groenewald J.Z."/>
            <person name="Crous P.W."/>
            <person name="Seidl M.F."/>
        </authorList>
    </citation>
    <scope>NUCLEOTIDE SEQUENCE [LARGE SCALE GENOMIC DNA]</scope>
    <source>
        <strain evidence="3 4">CBS 123374</strain>
    </source>
</reference>
<evidence type="ECO:0000313" key="4">
    <source>
        <dbReference type="Proteomes" id="UP001492380"/>
    </source>
</evidence>
<dbReference type="Pfam" id="PF00855">
    <property type="entry name" value="PWWP"/>
    <property type="match status" value="1"/>
</dbReference>
<name>A0ABR1YCR6_9PEZI</name>
<feature type="compositionally biased region" description="Low complexity" evidence="1">
    <location>
        <begin position="1"/>
        <end position="19"/>
    </location>
</feature>
<dbReference type="EMBL" id="JBBWRZ010000011">
    <property type="protein sequence ID" value="KAK8225961.1"/>
    <property type="molecule type" value="Genomic_DNA"/>
</dbReference>
<feature type="compositionally biased region" description="Low complexity" evidence="1">
    <location>
        <begin position="374"/>
        <end position="383"/>
    </location>
</feature>
<dbReference type="PROSITE" id="PS50812">
    <property type="entry name" value="PWWP"/>
    <property type="match status" value="1"/>
</dbReference>
<feature type="compositionally biased region" description="Basic and acidic residues" evidence="1">
    <location>
        <begin position="528"/>
        <end position="540"/>
    </location>
</feature>
<accession>A0ABR1YCR6</accession>
<dbReference type="Gene3D" id="2.30.30.140">
    <property type="match status" value="1"/>
</dbReference>
<feature type="compositionally biased region" description="Basic and acidic residues" evidence="1">
    <location>
        <begin position="283"/>
        <end position="310"/>
    </location>
</feature>
<comment type="caution">
    <text evidence="3">The sequence shown here is derived from an EMBL/GenBank/DDBJ whole genome shotgun (WGS) entry which is preliminary data.</text>
</comment>
<feature type="region of interest" description="Disordered" evidence="1">
    <location>
        <begin position="283"/>
        <end position="420"/>
    </location>
</feature>
<evidence type="ECO:0000256" key="1">
    <source>
        <dbReference type="SAM" id="MobiDB-lite"/>
    </source>
</evidence>
<sequence length="633" mass="68944">MADQPTTAAAETAPKAEQTSTSPAEVKATTDDAPADGVTAESKGEAAAEPFEAVKSNIDEPTKPEPKAEDPASEKADNAEEKDEVKEDVKAEGTSTPTDLSCDAGENTTAGVNGAAPKSNGKRKSTGGVPEHKTKKLNKKKSMPALHLSAKPGEYWWARMKGYSSWPVIICDEEMLPEVLLNKRPVSAIRPDGTYREDFADGGKNVRDRRYPVMFLGSNEFAWQPNTDLWELDMEDVQRQVAAEEQGKKSKALWEAWKVTAENHDLAYYKSLLMDHEKAVAQDAEERAQKEAEKAAKEAEKAERVAEKATKASKKEKRKSKAGAADEDVNMDEAAETETPAKKASKKRKKDADSEADTPNPAKTPKTKLKVNGPKTPAETSTPKTKKTPASKAKASKKADSGSETPKVEEVLTPAQQHEKRSKAILYLRHRLQKGFLTREQVPKEEEMQQMSEYFNQLDGYRDLEVSIIRETKINKVLKAIIKLDSIPKDEVYNFKKRSSELLAVWNKSMSEANAGSEAPVKTNGVESKNENKEAAKNEKDDSEQATPAAEPAKAEPAKDSDAMDEDKPKAEEVPKDVEMKDVEDSPAAAPADAESKEGEKSDVAMEDAKPAEAAADTTEGETKSAGEASAAA</sequence>
<feature type="compositionally biased region" description="Basic and acidic residues" evidence="1">
    <location>
        <begin position="57"/>
        <end position="91"/>
    </location>
</feature>
<feature type="region of interest" description="Disordered" evidence="1">
    <location>
        <begin position="1"/>
        <end position="144"/>
    </location>
</feature>
<feature type="compositionally biased region" description="Basic residues" evidence="1">
    <location>
        <begin position="311"/>
        <end position="321"/>
    </location>
</feature>
<protein>
    <recommendedName>
        <fullName evidence="2">PWWP domain-containing protein</fullName>
    </recommendedName>
</protein>
<feature type="compositionally biased region" description="Basic and acidic residues" evidence="1">
    <location>
        <begin position="397"/>
        <end position="410"/>
    </location>
</feature>
<dbReference type="SUPFAM" id="SSF63748">
    <property type="entry name" value="Tudor/PWWP/MBT"/>
    <property type="match status" value="1"/>
</dbReference>
<dbReference type="InterPro" id="IPR000313">
    <property type="entry name" value="PWWP_dom"/>
</dbReference>
<organism evidence="3 4">
    <name type="scientific">Phyllosticta capitalensis</name>
    <dbReference type="NCBI Taxonomy" id="121624"/>
    <lineage>
        <taxon>Eukaryota</taxon>
        <taxon>Fungi</taxon>
        <taxon>Dikarya</taxon>
        <taxon>Ascomycota</taxon>
        <taxon>Pezizomycotina</taxon>
        <taxon>Dothideomycetes</taxon>
        <taxon>Dothideomycetes incertae sedis</taxon>
        <taxon>Botryosphaeriales</taxon>
        <taxon>Phyllostictaceae</taxon>
        <taxon>Phyllosticta</taxon>
    </lineage>
</organism>
<keyword evidence="4" id="KW-1185">Reference proteome</keyword>
<evidence type="ECO:0000259" key="2">
    <source>
        <dbReference type="PROSITE" id="PS50812"/>
    </source>
</evidence>
<dbReference type="SMART" id="SM00293">
    <property type="entry name" value="PWWP"/>
    <property type="match status" value="1"/>
</dbReference>
<dbReference type="Proteomes" id="UP001492380">
    <property type="component" value="Unassembled WGS sequence"/>
</dbReference>
<feature type="compositionally biased region" description="Basic residues" evidence="1">
    <location>
        <begin position="133"/>
        <end position="142"/>
    </location>
</feature>
<feature type="compositionally biased region" description="Acidic residues" evidence="1">
    <location>
        <begin position="325"/>
        <end position="336"/>
    </location>
</feature>
<feature type="region of interest" description="Disordered" evidence="1">
    <location>
        <begin position="511"/>
        <end position="633"/>
    </location>
</feature>
<gene>
    <name evidence="3" type="ORF">HDK90DRAFT_542248</name>
</gene>
<proteinExistence type="predicted"/>
<feature type="compositionally biased region" description="Basic and acidic residues" evidence="1">
    <location>
        <begin position="594"/>
        <end position="611"/>
    </location>
</feature>
<feature type="compositionally biased region" description="Basic and acidic residues" evidence="1">
    <location>
        <begin position="553"/>
        <end position="584"/>
    </location>
</feature>
<evidence type="ECO:0000313" key="3">
    <source>
        <dbReference type="EMBL" id="KAK8225961.1"/>
    </source>
</evidence>